<protein>
    <submittedName>
        <fullName evidence="1">NADH dehydrogenase subunit E</fullName>
        <ecNumber evidence="1">1.6.5.3</ecNumber>
    </submittedName>
</protein>
<evidence type="ECO:0000313" key="2">
    <source>
        <dbReference type="Proteomes" id="UP000005713"/>
    </source>
</evidence>
<evidence type="ECO:0000313" key="1">
    <source>
        <dbReference type="EMBL" id="EBA08725.1"/>
    </source>
</evidence>
<dbReference type="Proteomes" id="UP000005713">
    <property type="component" value="Unassembled WGS sequence"/>
</dbReference>
<dbReference type="GO" id="GO:0016491">
    <property type="term" value="F:oxidoreductase activity"/>
    <property type="evidence" value="ECO:0007669"/>
    <property type="project" value="UniProtKB-KW"/>
</dbReference>
<dbReference type="AlphaFoldDB" id="A3K1C9"/>
<keyword evidence="2" id="KW-1185">Reference proteome</keyword>
<keyword evidence="1" id="KW-0560">Oxidoreductase</keyword>
<comment type="caution">
    <text evidence="1">The sequence shown here is derived from an EMBL/GenBank/DDBJ whole genome shotgun (WGS) entry which is preliminary data.</text>
</comment>
<dbReference type="eggNOG" id="ENOG50336WZ">
    <property type="taxonomic scope" value="Bacteria"/>
</dbReference>
<dbReference type="EC" id="1.6.5.3" evidence="1"/>
<name>A3K1C9_SAGS3</name>
<proteinExistence type="predicted"/>
<sequence>MNGRQVTGKNRQAARRGRTREMKMKKLFLCVPILALAGCVELGMAPKDTTPEMLAQWDAAVASIGCDLVSESDYLPVELQTGIPRPMLIEIAQYKIQKQEAVSLENGGVRSVVGACAPQPEAQVAQAG</sequence>
<dbReference type="EMBL" id="AAYA01000004">
    <property type="protein sequence ID" value="EBA08725.1"/>
    <property type="molecule type" value="Genomic_DNA"/>
</dbReference>
<accession>A3K1C9</accession>
<organism evidence="1 2">
    <name type="scientific">Sagittula stellata (strain ATCC 700073 / DSM 11524 / E-37)</name>
    <dbReference type="NCBI Taxonomy" id="388399"/>
    <lineage>
        <taxon>Bacteria</taxon>
        <taxon>Pseudomonadati</taxon>
        <taxon>Pseudomonadota</taxon>
        <taxon>Alphaproteobacteria</taxon>
        <taxon>Rhodobacterales</taxon>
        <taxon>Roseobacteraceae</taxon>
        <taxon>Sagittula</taxon>
    </lineage>
</organism>
<gene>
    <name evidence="1" type="ORF">SSE37_03745</name>
</gene>
<reference evidence="1 2" key="1">
    <citation type="submission" date="2006-06" db="EMBL/GenBank/DDBJ databases">
        <authorList>
            <person name="Moran M.A."/>
            <person name="Ferriera S."/>
            <person name="Johnson J."/>
            <person name="Kravitz S."/>
            <person name="Beeson K."/>
            <person name="Sutton G."/>
            <person name="Rogers Y.-H."/>
            <person name="Friedman R."/>
            <person name="Frazier M."/>
            <person name="Venter J.C."/>
        </authorList>
    </citation>
    <scope>NUCLEOTIDE SEQUENCE [LARGE SCALE GENOMIC DNA]</scope>
    <source>
        <strain evidence="1 2">E-37</strain>
    </source>
</reference>